<evidence type="ECO:0000313" key="2">
    <source>
        <dbReference type="Proteomes" id="UP001187531"/>
    </source>
</evidence>
<dbReference type="AlphaFoldDB" id="A0AA88LA38"/>
<organism evidence="1 2">
    <name type="scientific">Artemia franciscana</name>
    <name type="common">Brine shrimp</name>
    <name type="synonym">Artemia sanfranciscana</name>
    <dbReference type="NCBI Taxonomy" id="6661"/>
    <lineage>
        <taxon>Eukaryota</taxon>
        <taxon>Metazoa</taxon>
        <taxon>Ecdysozoa</taxon>
        <taxon>Arthropoda</taxon>
        <taxon>Crustacea</taxon>
        <taxon>Branchiopoda</taxon>
        <taxon>Anostraca</taxon>
        <taxon>Artemiidae</taxon>
        <taxon>Artemia</taxon>
    </lineage>
</organism>
<dbReference type="PANTHER" id="PTHR47027:SF24">
    <property type="entry name" value="RIBONUCLEASE H"/>
    <property type="match status" value="1"/>
</dbReference>
<evidence type="ECO:0008006" key="3">
    <source>
        <dbReference type="Google" id="ProtNLM"/>
    </source>
</evidence>
<gene>
    <name evidence="1" type="ORF">QYM36_002326</name>
</gene>
<proteinExistence type="predicted"/>
<dbReference type="PANTHER" id="PTHR47027">
    <property type="entry name" value="REVERSE TRANSCRIPTASE DOMAIN-CONTAINING PROTEIN"/>
    <property type="match status" value="1"/>
</dbReference>
<dbReference type="Proteomes" id="UP001187531">
    <property type="component" value="Unassembled WGS sequence"/>
</dbReference>
<sequence length="244" mass="28001">MLKDENAQLDRRKEHFASLLNAERIFVDPNLTASTQQTPCENLPEPGPPSVEEIQITLQRMKNNKTQGIGGISVDLLKFRGTAILLWLRMLLYLVWSTELIPIKIKEGIILPLWKRKGSRSDYSNYIGITLLSDPYKLFTMTLLDRSNISTTEHIYIIEKAREFHRTVYIAFVDFKAAFDSFDRESVWLILKRTGLHDKYCRLLKALYTVTKSSVQGNGRRSPLFEIDTGVRQGCVATSELSMQ</sequence>
<reference evidence="1" key="1">
    <citation type="submission" date="2023-07" db="EMBL/GenBank/DDBJ databases">
        <title>Chromosome-level genome assembly of Artemia franciscana.</title>
        <authorList>
            <person name="Jo E."/>
        </authorList>
    </citation>
    <scope>NUCLEOTIDE SEQUENCE</scope>
    <source>
        <tissue evidence="1">Whole body</tissue>
    </source>
</reference>
<dbReference type="EMBL" id="JAVRJZ010000004">
    <property type="protein sequence ID" value="KAK2723943.1"/>
    <property type="molecule type" value="Genomic_DNA"/>
</dbReference>
<name>A0AA88LA38_ARTSF</name>
<comment type="caution">
    <text evidence="1">The sequence shown here is derived from an EMBL/GenBank/DDBJ whole genome shotgun (WGS) entry which is preliminary data.</text>
</comment>
<keyword evidence="2" id="KW-1185">Reference proteome</keyword>
<accession>A0AA88LA38</accession>
<evidence type="ECO:0000313" key="1">
    <source>
        <dbReference type="EMBL" id="KAK2723943.1"/>
    </source>
</evidence>
<protein>
    <recommendedName>
        <fullName evidence="3">Reverse transcriptase domain-containing protein</fullName>
    </recommendedName>
</protein>